<dbReference type="RefSeq" id="WP_222991525.1">
    <property type="nucleotide sequence ID" value="NZ_JAINVV010000009.1"/>
</dbReference>
<sequence length="739" mass="79209">MIAIRSRGDWLSARVSCVAMAMVASIGTAAAQDAPADDLASEIIVTAQKREQSLQDVPISIQVVSGKALQETGIRTFEDLGPLIPNFTVVKTPAANIISMRGVASGPGSPSLEQSVVMFVDGIYGGNARQFASPFLDIERMEVLRGPQGALVGKNTNAGAINIVTRKPGFEFGGYVRADYAIDPSGPTVEGALDIPIADNLAVRVVGKYSDVDGYMYNSFSNKDQPARREIVGRAVLYYDNGGPITMTAKYEHADVKVDGSPVQIMSALKGRGIDHVKESGLAFSNEFDNIRTDTASLQFDIELGEHTLTTITGYSHFVSKNRIDADFTEVTGASADFDMNFNQMSQEIRLLSPTGKTIEYVVGAYYQVGDLLEERTTGVLFAPAASTYRIMDQDSRVWSFYGQVTANISDSLRAIGALRYTHERKSATYKRFSGPNTYTDLRTGTQVANFSDSLREGLIDPSATVQYDVNDNAMVYFTYSRGSKGGGFQGAISNAVPFSFQFEPERSQSFEAGAKLSFPGVGHLNLAAYRTKYTNLQVSAALPSPDGLSAPFFTGNAGDAVVKGVELDGLIRVARGFELIGNAAWTPSAKYGDYGAGPCYTGQTPNGTQPGSCNLSGLRLNFTPKWAGAVTARYSGDIGSSLKFTGSLTTLFQSFSRRDSTRDPLAVQPAYAKIDARIGIGAPDESWELAVIGRNLTDKTTVAFVGAGGLAATVFSPDSRSLTVDAPRTFAVQASYKF</sequence>
<protein>
    <submittedName>
        <fullName evidence="16">TonB-dependent receptor</fullName>
    </submittedName>
</protein>
<keyword evidence="8 12" id="KW-0798">TonB box</keyword>
<dbReference type="PROSITE" id="PS52016">
    <property type="entry name" value="TONB_DEPENDENT_REC_3"/>
    <property type="match status" value="1"/>
</dbReference>
<evidence type="ECO:0000259" key="15">
    <source>
        <dbReference type="Pfam" id="PF07715"/>
    </source>
</evidence>
<dbReference type="SUPFAM" id="SSF56935">
    <property type="entry name" value="Porins"/>
    <property type="match status" value="1"/>
</dbReference>
<dbReference type="InterPro" id="IPR039426">
    <property type="entry name" value="TonB-dep_rcpt-like"/>
</dbReference>
<evidence type="ECO:0000256" key="13">
    <source>
        <dbReference type="SAM" id="SignalP"/>
    </source>
</evidence>
<dbReference type="CDD" id="cd01347">
    <property type="entry name" value="ligand_gated_channel"/>
    <property type="match status" value="1"/>
</dbReference>
<comment type="subcellular location">
    <subcellularLocation>
        <location evidence="1 11">Cell outer membrane</location>
        <topology evidence="1 11">Multi-pass membrane protein</topology>
    </subcellularLocation>
</comment>
<dbReference type="EMBL" id="JAINVV010000009">
    <property type="protein sequence ID" value="MBY8824413.1"/>
    <property type="molecule type" value="Genomic_DNA"/>
</dbReference>
<name>A0ABS7PSZ5_9SPHN</name>
<evidence type="ECO:0000256" key="5">
    <source>
        <dbReference type="ARBA" id="ARBA00022692"/>
    </source>
</evidence>
<keyword evidence="3 11" id="KW-1134">Transmembrane beta strand</keyword>
<dbReference type="InterPro" id="IPR012910">
    <property type="entry name" value="Plug_dom"/>
</dbReference>
<feature type="domain" description="TonB-dependent receptor-like beta-barrel" evidence="14">
    <location>
        <begin position="279"/>
        <end position="697"/>
    </location>
</feature>
<keyword evidence="5 11" id="KW-0812">Transmembrane</keyword>
<keyword evidence="16" id="KW-0675">Receptor</keyword>
<keyword evidence="2 11" id="KW-0813">Transport</keyword>
<dbReference type="PANTHER" id="PTHR32552">
    <property type="entry name" value="FERRICHROME IRON RECEPTOR-RELATED"/>
    <property type="match status" value="1"/>
</dbReference>
<keyword evidence="4" id="KW-0410">Iron transport</keyword>
<dbReference type="PANTHER" id="PTHR32552:SF81">
    <property type="entry name" value="TONB-DEPENDENT OUTER MEMBRANE RECEPTOR"/>
    <property type="match status" value="1"/>
</dbReference>
<accession>A0ABS7PSZ5</accession>
<dbReference type="Pfam" id="PF07715">
    <property type="entry name" value="Plug"/>
    <property type="match status" value="1"/>
</dbReference>
<evidence type="ECO:0000256" key="8">
    <source>
        <dbReference type="ARBA" id="ARBA00023077"/>
    </source>
</evidence>
<evidence type="ECO:0000256" key="4">
    <source>
        <dbReference type="ARBA" id="ARBA00022496"/>
    </source>
</evidence>
<organism evidence="16 17">
    <name type="scientific">Sphingomonas colocasiae</name>
    <dbReference type="NCBI Taxonomy" id="1848973"/>
    <lineage>
        <taxon>Bacteria</taxon>
        <taxon>Pseudomonadati</taxon>
        <taxon>Pseudomonadota</taxon>
        <taxon>Alphaproteobacteria</taxon>
        <taxon>Sphingomonadales</taxon>
        <taxon>Sphingomonadaceae</taxon>
        <taxon>Sphingomonas</taxon>
    </lineage>
</organism>
<evidence type="ECO:0000256" key="9">
    <source>
        <dbReference type="ARBA" id="ARBA00023136"/>
    </source>
</evidence>
<evidence type="ECO:0000256" key="12">
    <source>
        <dbReference type="RuleBase" id="RU003357"/>
    </source>
</evidence>
<evidence type="ECO:0000256" key="6">
    <source>
        <dbReference type="ARBA" id="ARBA00023004"/>
    </source>
</evidence>
<keyword evidence="17" id="KW-1185">Reference proteome</keyword>
<evidence type="ECO:0000256" key="10">
    <source>
        <dbReference type="ARBA" id="ARBA00023237"/>
    </source>
</evidence>
<evidence type="ECO:0000313" key="16">
    <source>
        <dbReference type="EMBL" id="MBY8824413.1"/>
    </source>
</evidence>
<evidence type="ECO:0000256" key="3">
    <source>
        <dbReference type="ARBA" id="ARBA00022452"/>
    </source>
</evidence>
<evidence type="ECO:0000313" key="17">
    <source>
        <dbReference type="Proteomes" id="UP000706039"/>
    </source>
</evidence>
<dbReference type="Proteomes" id="UP000706039">
    <property type="component" value="Unassembled WGS sequence"/>
</dbReference>
<keyword evidence="10 11" id="KW-0998">Cell outer membrane</keyword>
<feature type="signal peptide" evidence="13">
    <location>
        <begin position="1"/>
        <end position="30"/>
    </location>
</feature>
<feature type="domain" description="TonB-dependent receptor plug" evidence="15">
    <location>
        <begin position="54"/>
        <end position="160"/>
    </location>
</feature>
<evidence type="ECO:0000259" key="14">
    <source>
        <dbReference type="Pfam" id="PF00593"/>
    </source>
</evidence>
<dbReference type="InterPro" id="IPR000531">
    <property type="entry name" value="Beta-barrel_TonB"/>
</dbReference>
<evidence type="ECO:0000256" key="2">
    <source>
        <dbReference type="ARBA" id="ARBA00022448"/>
    </source>
</evidence>
<keyword evidence="7" id="KW-0406">Ion transport</keyword>
<evidence type="ECO:0000256" key="1">
    <source>
        <dbReference type="ARBA" id="ARBA00004571"/>
    </source>
</evidence>
<gene>
    <name evidence="16" type="ORF">K7G82_19060</name>
</gene>
<reference evidence="16 17" key="1">
    <citation type="submission" date="2021-08" db="EMBL/GenBank/DDBJ databases">
        <authorList>
            <person name="Tuo L."/>
        </authorList>
    </citation>
    <scope>NUCLEOTIDE SEQUENCE [LARGE SCALE GENOMIC DNA]</scope>
    <source>
        <strain evidence="16 17">JCM 31229</strain>
    </source>
</reference>
<dbReference type="InterPro" id="IPR036942">
    <property type="entry name" value="Beta-barrel_TonB_sf"/>
</dbReference>
<evidence type="ECO:0000256" key="11">
    <source>
        <dbReference type="PROSITE-ProRule" id="PRU01360"/>
    </source>
</evidence>
<proteinExistence type="inferred from homology"/>
<keyword evidence="6" id="KW-0408">Iron</keyword>
<comment type="caution">
    <text evidence="16">The sequence shown here is derived from an EMBL/GenBank/DDBJ whole genome shotgun (WGS) entry which is preliminary data.</text>
</comment>
<comment type="similarity">
    <text evidence="11 12">Belongs to the TonB-dependent receptor family.</text>
</comment>
<keyword evidence="9 11" id="KW-0472">Membrane</keyword>
<keyword evidence="13" id="KW-0732">Signal</keyword>
<evidence type="ECO:0000256" key="7">
    <source>
        <dbReference type="ARBA" id="ARBA00023065"/>
    </source>
</evidence>
<dbReference type="Gene3D" id="2.40.170.20">
    <property type="entry name" value="TonB-dependent receptor, beta-barrel domain"/>
    <property type="match status" value="1"/>
</dbReference>
<dbReference type="Pfam" id="PF00593">
    <property type="entry name" value="TonB_dep_Rec_b-barrel"/>
    <property type="match status" value="1"/>
</dbReference>
<feature type="chain" id="PRO_5045837054" evidence="13">
    <location>
        <begin position="31"/>
        <end position="739"/>
    </location>
</feature>